<dbReference type="InterPro" id="IPR023614">
    <property type="entry name" value="Porin_dom_sf"/>
</dbReference>
<dbReference type="RefSeq" id="WP_002559305.1">
    <property type="nucleotide sequence ID" value="NZ_CABJFV010000002.1"/>
</dbReference>
<dbReference type="AlphaFoldDB" id="A0A413VVM5"/>
<organism evidence="2 3">
    <name type="scientific">Bacteroides nordii</name>
    <dbReference type="NCBI Taxonomy" id="291645"/>
    <lineage>
        <taxon>Bacteria</taxon>
        <taxon>Pseudomonadati</taxon>
        <taxon>Bacteroidota</taxon>
        <taxon>Bacteroidia</taxon>
        <taxon>Bacteroidales</taxon>
        <taxon>Bacteroidaceae</taxon>
        <taxon>Bacteroides</taxon>
    </lineage>
</organism>
<dbReference type="SUPFAM" id="SSF56935">
    <property type="entry name" value="Porins"/>
    <property type="match status" value="1"/>
</dbReference>
<dbReference type="EMBL" id="QSGO01000002">
    <property type="protein sequence ID" value="RHB37603.1"/>
    <property type="molecule type" value="Genomic_DNA"/>
</dbReference>
<dbReference type="InterPro" id="IPR010870">
    <property type="entry name" value="Porin_O/P"/>
</dbReference>
<evidence type="ECO:0000313" key="2">
    <source>
        <dbReference type="EMBL" id="RHB37603.1"/>
    </source>
</evidence>
<accession>A0A413VVM5</accession>
<evidence type="ECO:0000313" key="3">
    <source>
        <dbReference type="Proteomes" id="UP000284379"/>
    </source>
</evidence>
<reference evidence="2 3" key="1">
    <citation type="submission" date="2018-08" db="EMBL/GenBank/DDBJ databases">
        <title>A genome reference for cultivated species of the human gut microbiota.</title>
        <authorList>
            <person name="Zou Y."/>
            <person name="Xue W."/>
            <person name="Luo G."/>
        </authorList>
    </citation>
    <scope>NUCLEOTIDE SEQUENCE [LARGE SCALE GENOMIC DNA]</scope>
    <source>
        <strain evidence="2 3">AM40-30BH</strain>
    </source>
</reference>
<dbReference type="Proteomes" id="UP000284379">
    <property type="component" value="Unassembled WGS sequence"/>
</dbReference>
<sequence>MRNTLFILLMFVFPGSLVAQETLGKVVNTLKERINLSAYAQLGYTYNSAADPDNTFDIKRVIFMADGKITERWSCYFMYDFAVSSLQELYTSYQFLPGLSVRVGQFKTPYTMENQLSPTTVELINCYSLPACYLVGINGSDVLCSASGGRDIGLMIYGDLFKKLLTYKVALMNGQGINTKDKNSQKDVVGYLSVNPLEWLTVGTSVVIGKGHSVAGAPIHGIEPGENYRRNRWSVGAFLTGKKASLRTEFMLGKDADVKSNGGYATGCVRIIRNVEAVASYEYLNRDVVAEDKQSNYMAGLQYWFYPKCRLQVQYTRLSPKHNDPSDLVQAQVQVRF</sequence>
<gene>
    <name evidence="2" type="ORF">DW888_03245</name>
</gene>
<keyword evidence="1" id="KW-0732">Signal</keyword>
<protein>
    <submittedName>
        <fullName evidence="2">Porin</fullName>
    </submittedName>
</protein>
<dbReference type="Gene3D" id="2.40.160.10">
    <property type="entry name" value="Porin"/>
    <property type="match status" value="1"/>
</dbReference>
<dbReference type="Pfam" id="PF07396">
    <property type="entry name" value="Porin_O_P"/>
    <property type="match status" value="1"/>
</dbReference>
<evidence type="ECO:0000256" key="1">
    <source>
        <dbReference type="SAM" id="SignalP"/>
    </source>
</evidence>
<feature type="signal peptide" evidence="1">
    <location>
        <begin position="1"/>
        <end position="19"/>
    </location>
</feature>
<name>A0A413VVM5_9BACE</name>
<proteinExistence type="predicted"/>
<comment type="caution">
    <text evidence="2">The sequence shown here is derived from an EMBL/GenBank/DDBJ whole genome shotgun (WGS) entry which is preliminary data.</text>
</comment>
<feature type="chain" id="PRO_5019137524" evidence="1">
    <location>
        <begin position="20"/>
        <end position="337"/>
    </location>
</feature>